<gene>
    <name evidence="1" type="ORF">jaqu_39020</name>
</gene>
<evidence type="ECO:0000313" key="2">
    <source>
        <dbReference type="Proteomes" id="UP000032232"/>
    </source>
</evidence>
<comment type="caution">
    <text evidence="1">The sequence shown here is derived from an EMBL/GenBank/DDBJ whole genome shotgun (WGS) entry which is preliminary data.</text>
</comment>
<proteinExistence type="predicted"/>
<dbReference type="AlphaFoldDB" id="A0A0D1D2S7"/>
<evidence type="ECO:0000313" key="1">
    <source>
        <dbReference type="EMBL" id="KIT14388.1"/>
    </source>
</evidence>
<keyword evidence="2" id="KW-1185">Reference proteome</keyword>
<dbReference type="Proteomes" id="UP000032232">
    <property type="component" value="Unassembled WGS sequence"/>
</dbReference>
<accession>A0A0D1D2S7</accession>
<dbReference type="EMBL" id="JYFE01000079">
    <property type="protein sequence ID" value="KIT14388.1"/>
    <property type="molecule type" value="Genomic_DNA"/>
</dbReference>
<reference evidence="1 2" key="1">
    <citation type="submission" date="2015-02" db="EMBL/GenBank/DDBJ databases">
        <title>Genome Sequence of Jannaschia aquimarina DSM28248, a member of the Roseobacter clade.</title>
        <authorList>
            <person name="Voget S."/>
            <person name="Daniel R."/>
        </authorList>
    </citation>
    <scope>NUCLEOTIDE SEQUENCE [LARGE SCALE GENOMIC DNA]</scope>
    <source>
        <strain evidence="1 2">GSW-M26</strain>
    </source>
</reference>
<name>A0A0D1D2S7_9RHOB</name>
<dbReference type="STRING" id="935700.jaqu_39020"/>
<organism evidence="1 2">
    <name type="scientific">Jannaschia aquimarina</name>
    <dbReference type="NCBI Taxonomy" id="935700"/>
    <lineage>
        <taxon>Bacteria</taxon>
        <taxon>Pseudomonadati</taxon>
        <taxon>Pseudomonadota</taxon>
        <taxon>Alphaproteobacteria</taxon>
        <taxon>Rhodobacterales</taxon>
        <taxon>Roseobacteraceae</taxon>
        <taxon>Jannaschia</taxon>
    </lineage>
</organism>
<protein>
    <submittedName>
        <fullName evidence="1">Uncharacterized protein</fullName>
    </submittedName>
</protein>
<sequence length="65" mass="6332">MTPLGLNRGLTGLMAALLLGGCVSSGGSSPSTGRANLSCLSGPTATAIAIENGSRDSGDRLRPCA</sequence>
<dbReference type="PATRIC" id="fig|935700.4.peg.4022"/>